<sequence>MRLSQPTSAHLNSCWHFSRPYLSATRKSRAKSEIRRAVKRKANQQERLLDPLEEALTDTWGDPEEGQWGYEYPSEEDFLDTVYQDRGTSEELTQGIVAVALTGLIIAASTTILWRIFVVAWALVAAALRYSVVALFLILIAAFLT</sequence>
<name>A0AAW1SRL5_9CHLO</name>
<comment type="caution">
    <text evidence="2">The sequence shown here is derived from an EMBL/GenBank/DDBJ whole genome shotgun (WGS) entry which is preliminary data.</text>
</comment>
<evidence type="ECO:0000313" key="2">
    <source>
        <dbReference type="EMBL" id="KAK9852340.1"/>
    </source>
</evidence>
<evidence type="ECO:0000256" key="1">
    <source>
        <dbReference type="SAM" id="Phobius"/>
    </source>
</evidence>
<feature type="transmembrane region" description="Helical" evidence="1">
    <location>
        <begin position="120"/>
        <end position="144"/>
    </location>
</feature>
<dbReference type="EMBL" id="JALJOV010001196">
    <property type="protein sequence ID" value="KAK9852340.1"/>
    <property type="molecule type" value="Genomic_DNA"/>
</dbReference>
<evidence type="ECO:0000313" key="3">
    <source>
        <dbReference type="Proteomes" id="UP001485043"/>
    </source>
</evidence>
<dbReference type="Proteomes" id="UP001485043">
    <property type="component" value="Unassembled WGS sequence"/>
</dbReference>
<keyword evidence="1" id="KW-1133">Transmembrane helix</keyword>
<reference evidence="2 3" key="1">
    <citation type="journal article" date="2024" name="Nat. Commun.">
        <title>Phylogenomics reveals the evolutionary origins of lichenization in chlorophyte algae.</title>
        <authorList>
            <person name="Puginier C."/>
            <person name="Libourel C."/>
            <person name="Otte J."/>
            <person name="Skaloud P."/>
            <person name="Haon M."/>
            <person name="Grisel S."/>
            <person name="Petersen M."/>
            <person name="Berrin J.G."/>
            <person name="Delaux P.M."/>
            <person name="Dal Grande F."/>
            <person name="Keller J."/>
        </authorList>
    </citation>
    <scope>NUCLEOTIDE SEQUENCE [LARGE SCALE GENOMIC DNA]</scope>
    <source>
        <strain evidence="2 3">SAG 2523</strain>
    </source>
</reference>
<protein>
    <submittedName>
        <fullName evidence="2">Uncharacterized protein</fullName>
    </submittedName>
</protein>
<organism evidence="2 3">
    <name type="scientific">Apatococcus fuscideae</name>
    <dbReference type="NCBI Taxonomy" id="2026836"/>
    <lineage>
        <taxon>Eukaryota</taxon>
        <taxon>Viridiplantae</taxon>
        <taxon>Chlorophyta</taxon>
        <taxon>core chlorophytes</taxon>
        <taxon>Trebouxiophyceae</taxon>
        <taxon>Chlorellales</taxon>
        <taxon>Chlorellaceae</taxon>
        <taxon>Apatococcus</taxon>
    </lineage>
</organism>
<keyword evidence="1" id="KW-0472">Membrane</keyword>
<proteinExistence type="predicted"/>
<gene>
    <name evidence="2" type="ORF">WJX84_008246</name>
</gene>
<accession>A0AAW1SRL5</accession>
<keyword evidence="1" id="KW-0812">Transmembrane</keyword>
<keyword evidence="3" id="KW-1185">Reference proteome</keyword>
<feature type="transmembrane region" description="Helical" evidence="1">
    <location>
        <begin position="96"/>
        <end position="114"/>
    </location>
</feature>
<dbReference type="AlphaFoldDB" id="A0AAW1SRL5"/>